<comment type="caution">
    <text evidence="1">The sequence shown here is derived from an EMBL/GenBank/DDBJ whole genome shotgun (WGS) entry which is preliminary data.</text>
</comment>
<reference evidence="2" key="1">
    <citation type="journal article" date="2019" name="Int. J. Syst. Evol. Microbiol.">
        <title>The Global Catalogue of Microorganisms (GCM) 10K type strain sequencing project: providing services to taxonomists for standard genome sequencing and annotation.</title>
        <authorList>
            <consortium name="The Broad Institute Genomics Platform"/>
            <consortium name="The Broad Institute Genome Sequencing Center for Infectious Disease"/>
            <person name="Wu L."/>
            <person name="Ma J."/>
        </authorList>
    </citation>
    <scope>NUCLEOTIDE SEQUENCE [LARGE SCALE GENOMIC DNA]</scope>
    <source>
        <strain evidence="2">CGMCC 4.7289</strain>
    </source>
</reference>
<dbReference type="RefSeq" id="WP_253753367.1">
    <property type="nucleotide sequence ID" value="NZ_JAMZDZ010000001.1"/>
</dbReference>
<keyword evidence="2" id="KW-1185">Reference proteome</keyword>
<accession>A0ABV8LQ49</accession>
<dbReference type="Proteomes" id="UP001595816">
    <property type="component" value="Unassembled WGS sequence"/>
</dbReference>
<dbReference type="EMBL" id="JBHSAY010000009">
    <property type="protein sequence ID" value="MFC4132369.1"/>
    <property type="molecule type" value="Genomic_DNA"/>
</dbReference>
<organism evidence="1 2">
    <name type="scientific">Hamadaea flava</name>
    <dbReference type="NCBI Taxonomy" id="1742688"/>
    <lineage>
        <taxon>Bacteria</taxon>
        <taxon>Bacillati</taxon>
        <taxon>Actinomycetota</taxon>
        <taxon>Actinomycetes</taxon>
        <taxon>Micromonosporales</taxon>
        <taxon>Micromonosporaceae</taxon>
        <taxon>Hamadaea</taxon>
    </lineage>
</organism>
<evidence type="ECO:0000313" key="2">
    <source>
        <dbReference type="Proteomes" id="UP001595816"/>
    </source>
</evidence>
<evidence type="ECO:0000313" key="1">
    <source>
        <dbReference type="EMBL" id="MFC4132369.1"/>
    </source>
</evidence>
<gene>
    <name evidence="1" type="ORF">ACFOZ4_17315</name>
</gene>
<proteinExistence type="predicted"/>
<protein>
    <submittedName>
        <fullName evidence="1">Uncharacterized protein</fullName>
    </submittedName>
</protein>
<name>A0ABV8LQ49_9ACTN</name>
<sequence>MDRLRDPEIRRLQALLSTESTGQSGGGPGGDGAAADLVHGLTQQLAESASRGDLPVLQRFLGAVVENDSLAKALAEVEGATRFGSLIELARRRKGAKALHQAVNDATRTADEMRAAIRAQPWVFGGRYMPPVDLQDIDILTTVDLALMRSDGAIHLVTIGPANVPDLIGRADDGLRVGPLVDSLVQKTMNHLHTVEAQEGLIREKLGVESKRALATVLIGHPAYATEKVKDGVRNTLRTFSSRLVGLEIMTYQELMASVDQTLELYERGELDPLEG</sequence>